<sequence length="220" mass="25063">MQTLKDLQLDYLDLYLIHWPIGLKSGDNPFPKNEDGTLQYSDVHPLESWQEMEKLVDEGLVRSIGLSNFNSKQVTEITSKGRIKPSVLQVECHPYLNQKDLINFCNENGILVTAFSPLGSPDRPWAKPGDPLLLEDNEIVGIAKKYKKTAAQVCIRFQIERELSVIPKSTTAHRIKENSEVFDFSLSSEDMKIIESFHRPWRACIPMTEVTTKNAVKSFL</sequence>
<gene>
    <name evidence="1" type="ORF">PACLA_8A023195</name>
</gene>
<name>A0A7D9F268_PARCT</name>
<protein>
    <submittedName>
        <fullName evidence="1">Alcohol dehydrogenase [NADP(+)] A-like</fullName>
    </submittedName>
</protein>
<reference evidence="1" key="1">
    <citation type="submission" date="2020-04" db="EMBL/GenBank/DDBJ databases">
        <authorList>
            <person name="Alioto T."/>
            <person name="Alioto T."/>
            <person name="Gomez Garrido J."/>
        </authorList>
    </citation>
    <scope>NUCLEOTIDE SEQUENCE</scope>
    <source>
        <strain evidence="1">A484AB</strain>
    </source>
</reference>
<dbReference type="PROSITE" id="PS00062">
    <property type="entry name" value="ALDOKETO_REDUCTASE_2"/>
    <property type="match status" value="1"/>
</dbReference>
<dbReference type="Proteomes" id="UP001152795">
    <property type="component" value="Unassembled WGS sequence"/>
</dbReference>
<organism evidence="1 2">
    <name type="scientific">Paramuricea clavata</name>
    <name type="common">Red gorgonian</name>
    <name type="synonym">Violescent sea-whip</name>
    <dbReference type="NCBI Taxonomy" id="317549"/>
    <lineage>
        <taxon>Eukaryota</taxon>
        <taxon>Metazoa</taxon>
        <taxon>Cnidaria</taxon>
        <taxon>Anthozoa</taxon>
        <taxon>Octocorallia</taxon>
        <taxon>Malacalcyonacea</taxon>
        <taxon>Plexauridae</taxon>
        <taxon>Paramuricea</taxon>
    </lineage>
</organism>
<dbReference type="PRINTS" id="PR00069">
    <property type="entry name" value="ALDKETRDTASE"/>
</dbReference>
<dbReference type="InterPro" id="IPR036812">
    <property type="entry name" value="NAD(P)_OxRdtase_dom_sf"/>
</dbReference>
<dbReference type="Pfam" id="PF00248">
    <property type="entry name" value="Aldo_ket_red"/>
    <property type="match status" value="1"/>
</dbReference>
<dbReference type="AlphaFoldDB" id="A0A7D9F268"/>
<proteinExistence type="predicted"/>
<dbReference type="SUPFAM" id="SSF51430">
    <property type="entry name" value="NAD(P)-linked oxidoreductase"/>
    <property type="match status" value="1"/>
</dbReference>
<dbReference type="PROSITE" id="PS00063">
    <property type="entry name" value="ALDOKETO_REDUCTASE_3"/>
    <property type="match status" value="1"/>
</dbReference>
<keyword evidence="2" id="KW-1185">Reference proteome</keyword>
<dbReference type="Gene3D" id="3.20.20.100">
    <property type="entry name" value="NADP-dependent oxidoreductase domain"/>
    <property type="match status" value="1"/>
</dbReference>
<dbReference type="InterPro" id="IPR018170">
    <property type="entry name" value="Aldo/ket_reductase_CS"/>
</dbReference>
<dbReference type="InterPro" id="IPR020471">
    <property type="entry name" value="AKR"/>
</dbReference>
<comment type="caution">
    <text evidence="1">The sequence shown here is derived from an EMBL/GenBank/DDBJ whole genome shotgun (WGS) entry which is preliminary data.</text>
</comment>
<dbReference type="GO" id="GO:0016491">
    <property type="term" value="F:oxidoreductase activity"/>
    <property type="evidence" value="ECO:0007669"/>
    <property type="project" value="InterPro"/>
</dbReference>
<evidence type="ECO:0000313" key="2">
    <source>
        <dbReference type="Proteomes" id="UP001152795"/>
    </source>
</evidence>
<accession>A0A7D9F268</accession>
<dbReference type="InterPro" id="IPR023210">
    <property type="entry name" value="NADP_OxRdtase_dom"/>
</dbReference>
<dbReference type="OrthoDB" id="416253at2759"/>
<evidence type="ECO:0000313" key="1">
    <source>
        <dbReference type="EMBL" id="CAB4020791.1"/>
    </source>
</evidence>
<dbReference type="EMBL" id="CACRXK020011128">
    <property type="protein sequence ID" value="CAB4020791.1"/>
    <property type="molecule type" value="Genomic_DNA"/>
</dbReference>
<dbReference type="PANTHER" id="PTHR11732">
    <property type="entry name" value="ALDO/KETO REDUCTASE"/>
    <property type="match status" value="1"/>
</dbReference>